<protein>
    <submittedName>
        <fullName evidence="2">Uncharacterized protein</fullName>
    </submittedName>
</protein>
<organism evidence="2 3">
    <name type="scientific">Niastella populi</name>
    <dbReference type="NCBI Taxonomy" id="550983"/>
    <lineage>
        <taxon>Bacteria</taxon>
        <taxon>Pseudomonadati</taxon>
        <taxon>Bacteroidota</taxon>
        <taxon>Chitinophagia</taxon>
        <taxon>Chitinophagales</taxon>
        <taxon>Chitinophagaceae</taxon>
        <taxon>Niastella</taxon>
    </lineage>
</organism>
<feature type="compositionally biased region" description="Basic and acidic residues" evidence="1">
    <location>
        <begin position="10"/>
        <end position="22"/>
    </location>
</feature>
<keyword evidence="3" id="KW-1185">Reference proteome</keyword>
<proteinExistence type="predicted"/>
<gene>
    <name evidence="2" type="ORF">A4R26_12335</name>
</gene>
<evidence type="ECO:0000313" key="3">
    <source>
        <dbReference type="Proteomes" id="UP000192276"/>
    </source>
</evidence>
<accession>A0A1V9GAA2</accession>
<feature type="compositionally biased region" description="Basic and acidic residues" evidence="1">
    <location>
        <begin position="188"/>
        <end position="203"/>
    </location>
</feature>
<feature type="compositionally biased region" description="Basic and acidic residues" evidence="1">
    <location>
        <begin position="162"/>
        <end position="175"/>
    </location>
</feature>
<dbReference type="RefSeq" id="WP_081161674.1">
    <property type="nucleotide sequence ID" value="NZ_LWBP01000024.1"/>
</dbReference>
<evidence type="ECO:0000313" key="2">
    <source>
        <dbReference type="EMBL" id="OQP67595.1"/>
    </source>
</evidence>
<reference evidence="3" key="1">
    <citation type="submission" date="2016-04" db="EMBL/GenBank/DDBJ databases">
        <authorList>
            <person name="Chen L."/>
            <person name="Zhuang W."/>
            <person name="Wang G."/>
        </authorList>
    </citation>
    <scope>NUCLEOTIDE SEQUENCE [LARGE SCALE GENOMIC DNA]</scope>
    <source>
        <strain evidence="3">208</strain>
    </source>
</reference>
<comment type="caution">
    <text evidence="2">The sequence shown here is derived from an EMBL/GenBank/DDBJ whole genome shotgun (WGS) entry which is preliminary data.</text>
</comment>
<name>A0A1V9GAA2_9BACT</name>
<feature type="compositionally biased region" description="Acidic residues" evidence="1">
    <location>
        <begin position="138"/>
        <end position="161"/>
    </location>
</feature>
<dbReference type="Proteomes" id="UP000192276">
    <property type="component" value="Unassembled WGS sequence"/>
</dbReference>
<evidence type="ECO:0000256" key="1">
    <source>
        <dbReference type="SAM" id="MobiDB-lite"/>
    </source>
</evidence>
<dbReference type="EMBL" id="LWBP01000024">
    <property type="protein sequence ID" value="OQP67595.1"/>
    <property type="molecule type" value="Genomic_DNA"/>
</dbReference>
<dbReference type="OrthoDB" id="678582at2"/>
<sequence length="203" mass="22412">MAKTKTSKKPLRDEELNNKGESDQQNATPKDGTASKRKKDQLEEDGNAYIQMPDVPEAPEQEKITNADVPEGPGNTTFASDDEEGIREGKDLLAEDDNVDIVMGTEADVTEEDLALLGDRDQDMDMNEDELVRKEGLDDTDLEGDPLNEAAVDEDSTGDDLDIPRSGDEDARKEIDDEENDYYSLGGGDKDALNEGRRDDEEK</sequence>
<dbReference type="STRING" id="550983.A4R26_12335"/>
<dbReference type="AlphaFoldDB" id="A0A1V9GAA2"/>
<feature type="region of interest" description="Disordered" evidence="1">
    <location>
        <begin position="117"/>
        <end position="203"/>
    </location>
</feature>
<feature type="region of interest" description="Disordered" evidence="1">
    <location>
        <begin position="1"/>
        <end position="88"/>
    </location>
</feature>